<organism evidence="1 2">
    <name type="scientific">Chelonia mydas</name>
    <name type="common">Green sea-turtle</name>
    <name type="synonym">Chelonia agassizi</name>
    <dbReference type="NCBI Taxonomy" id="8469"/>
    <lineage>
        <taxon>Eukaryota</taxon>
        <taxon>Metazoa</taxon>
        <taxon>Chordata</taxon>
        <taxon>Craniata</taxon>
        <taxon>Vertebrata</taxon>
        <taxon>Euteleostomi</taxon>
        <taxon>Archelosauria</taxon>
        <taxon>Testudinata</taxon>
        <taxon>Testudines</taxon>
        <taxon>Cryptodira</taxon>
        <taxon>Durocryptodira</taxon>
        <taxon>Americhelydia</taxon>
        <taxon>Chelonioidea</taxon>
        <taxon>Cheloniidae</taxon>
        <taxon>Chelonia</taxon>
    </lineage>
</organism>
<evidence type="ECO:0000313" key="2">
    <source>
        <dbReference type="Proteomes" id="UP000031443"/>
    </source>
</evidence>
<protein>
    <submittedName>
        <fullName evidence="1">Uncharacterized protein</fullName>
    </submittedName>
</protein>
<evidence type="ECO:0000313" key="1">
    <source>
        <dbReference type="EMBL" id="EMP33376.1"/>
    </source>
</evidence>
<dbReference type="AlphaFoldDB" id="M7B619"/>
<dbReference type="Proteomes" id="UP000031443">
    <property type="component" value="Unassembled WGS sequence"/>
</dbReference>
<reference evidence="2" key="1">
    <citation type="journal article" date="2013" name="Nat. Genet.">
        <title>The draft genomes of soft-shell turtle and green sea turtle yield insights into the development and evolution of the turtle-specific body plan.</title>
        <authorList>
            <person name="Wang Z."/>
            <person name="Pascual-Anaya J."/>
            <person name="Zadissa A."/>
            <person name="Li W."/>
            <person name="Niimura Y."/>
            <person name="Huang Z."/>
            <person name="Li C."/>
            <person name="White S."/>
            <person name="Xiong Z."/>
            <person name="Fang D."/>
            <person name="Wang B."/>
            <person name="Ming Y."/>
            <person name="Chen Y."/>
            <person name="Zheng Y."/>
            <person name="Kuraku S."/>
            <person name="Pignatelli M."/>
            <person name="Herrero J."/>
            <person name="Beal K."/>
            <person name="Nozawa M."/>
            <person name="Li Q."/>
            <person name="Wang J."/>
            <person name="Zhang H."/>
            <person name="Yu L."/>
            <person name="Shigenobu S."/>
            <person name="Wang J."/>
            <person name="Liu J."/>
            <person name="Flicek P."/>
            <person name="Searle S."/>
            <person name="Wang J."/>
            <person name="Kuratani S."/>
            <person name="Yin Y."/>
            <person name="Aken B."/>
            <person name="Zhang G."/>
            <person name="Irie N."/>
        </authorList>
    </citation>
    <scope>NUCLEOTIDE SEQUENCE [LARGE SCALE GENOMIC DNA]</scope>
</reference>
<keyword evidence="2" id="KW-1185">Reference proteome</keyword>
<accession>M7B619</accession>
<sequence length="89" mass="9625">MEEAFPVRTAEVSSLKRYSNAAGPAQLCCCSVIRTAEESSLKRYSSAAGPAQLCCCSVSPEWHRYLGLPPVSLFEDPAFDLISDAFGSF</sequence>
<dbReference type="EMBL" id="KB536353">
    <property type="protein sequence ID" value="EMP33376.1"/>
    <property type="molecule type" value="Genomic_DNA"/>
</dbReference>
<name>M7B619_CHEMY</name>
<proteinExistence type="predicted"/>
<gene>
    <name evidence="1" type="ORF">UY3_09485</name>
</gene>